<organism evidence="1 2">
    <name type="scientific">Jatropha curcas</name>
    <name type="common">Barbados nut</name>
    <dbReference type="NCBI Taxonomy" id="180498"/>
    <lineage>
        <taxon>Eukaryota</taxon>
        <taxon>Viridiplantae</taxon>
        <taxon>Streptophyta</taxon>
        <taxon>Embryophyta</taxon>
        <taxon>Tracheophyta</taxon>
        <taxon>Spermatophyta</taxon>
        <taxon>Magnoliopsida</taxon>
        <taxon>eudicotyledons</taxon>
        <taxon>Gunneridae</taxon>
        <taxon>Pentapetalae</taxon>
        <taxon>rosids</taxon>
        <taxon>fabids</taxon>
        <taxon>Malpighiales</taxon>
        <taxon>Euphorbiaceae</taxon>
        <taxon>Crotonoideae</taxon>
        <taxon>Jatropheae</taxon>
        <taxon>Jatropha</taxon>
    </lineage>
</organism>
<gene>
    <name evidence="1" type="ORF">JCGZ_01739</name>
</gene>
<dbReference type="Proteomes" id="UP000027138">
    <property type="component" value="Unassembled WGS sequence"/>
</dbReference>
<accession>A0A067JGK2</accession>
<reference evidence="1 2" key="1">
    <citation type="journal article" date="2014" name="PLoS ONE">
        <title>Global Analysis of Gene Expression Profiles in Physic Nut (Jatropha curcas L.) Seedlings Exposed to Salt Stress.</title>
        <authorList>
            <person name="Zhang L."/>
            <person name="Zhang C."/>
            <person name="Wu P."/>
            <person name="Chen Y."/>
            <person name="Li M."/>
            <person name="Jiang H."/>
            <person name="Wu G."/>
        </authorList>
    </citation>
    <scope>NUCLEOTIDE SEQUENCE [LARGE SCALE GENOMIC DNA]</scope>
    <source>
        <strain evidence="2">cv. GZQX0401</strain>
        <tissue evidence="1">Young leaves</tissue>
    </source>
</reference>
<evidence type="ECO:0000313" key="2">
    <source>
        <dbReference type="Proteomes" id="UP000027138"/>
    </source>
</evidence>
<proteinExistence type="predicted"/>
<dbReference type="EMBL" id="KK915315">
    <property type="protein sequence ID" value="KDP22982.1"/>
    <property type="molecule type" value="Genomic_DNA"/>
</dbReference>
<name>A0A067JGK2_JATCU</name>
<sequence>MYQLRIERRFHDQREKEIILSLGASPECRRPPCMVARNVPLLDLSGAYTPRLENSPGIRIHASFVHLVSRSVGIKLDNRSTIAFNGTSAIRAPSSKLIEGKHFGGGWKLSQWHKMSRPPPRACCAVAGSAVPPEKRRLSHA</sequence>
<evidence type="ECO:0000313" key="1">
    <source>
        <dbReference type="EMBL" id="KDP22982.1"/>
    </source>
</evidence>
<dbReference type="AlphaFoldDB" id="A0A067JGK2"/>
<protein>
    <submittedName>
        <fullName evidence="1">Uncharacterized protein</fullName>
    </submittedName>
</protein>
<keyword evidence="2" id="KW-1185">Reference proteome</keyword>